<dbReference type="GO" id="GO:0061630">
    <property type="term" value="F:ubiquitin protein ligase activity"/>
    <property type="evidence" value="ECO:0007669"/>
    <property type="project" value="InterPro"/>
</dbReference>
<feature type="compositionally biased region" description="Basic residues" evidence="2">
    <location>
        <begin position="349"/>
        <end position="365"/>
    </location>
</feature>
<keyword evidence="6" id="KW-1185">Reference proteome</keyword>
<dbReference type="CDD" id="cd23818">
    <property type="entry name" value="RWD_RNF25"/>
    <property type="match status" value="1"/>
</dbReference>
<accession>A0AAD1ZJ11</accession>
<evidence type="ECO:0000256" key="1">
    <source>
        <dbReference type="PROSITE-ProRule" id="PRU00175"/>
    </source>
</evidence>
<dbReference type="GO" id="GO:0008270">
    <property type="term" value="F:zinc ion binding"/>
    <property type="evidence" value="ECO:0007669"/>
    <property type="project" value="UniProtKB-KW"/>
</dbReference>
<dbReference type="Proteomes" id="UP000834106">
    <property type="component" value="Chromosome 10"/>
</dbReference>
<dbReference type="InterPro" id="IPR006575">
    <property type="entry name" value="RWD_dom"/>
</dbReference>
<proteinExistence type="predicted"/>
<dbReference type="PANTHER" id="PTHR13198:SF4">
    <property type="entry name" value="E3 UBIQUITIN-PROTEIN LIGASE RNF25"/>
    <property type="match status" value="1"/>
</dbReference>
<dbReference type="InterPro" id="IPR001841">
    <property type="entry name" value="Znf_RING"/>
</dbReference>
<feature type="region of interest" description="Disordered" evidence="2">
    <location>
        <begin position="21"/>
        <end position="42"/>
    </location>
</feature>
<feature type="compositionally biased region" description="Basic and acidic residues" evidence="2">
    <location>
        <begin position="366"/>
        <end position="377"/>
    </location>
</feature>
<dbReference type="PROSITE" id="PS50908">
    <property type="entry name" value="RWD"/>
    <property type="match status" value="1"/>
</dbReference>
<evidence type="ECO:0000259" key="4">
    <source>
        <dbReference type="PROSITE" id="PS50908"/>
    </source>
</evidence>
<protein>
    <recommendedName>
        <fullName evidence="7">RWD domain-containing protein</fullName>
    </recommendedName>
</protein>
<evidence type="ECO:0008006" key="7">
    <source>
        <dbReference type="Google" id="ProtNLM"/>
    </source>
</evidence>
<dbReference type="Gene3D" id="3.10.110.10">
    <property type="entry name" value="Ubiquitin Conjugating Enzyme"/>
    <property type="match status" value="1"/>
</dbReference>
<dbReference type="SUPFAM" id="SSF54495">
    <property type="entry name" value="UBC-like"/>
    <property type="match status" value="1"/>
</dbReference>
<keyword evidence="1" id="KW-0863">Zinc-finger</keyword>
<dbReference type="SMART" id="SM00184">
    <property type="entry name" value="RING"/>
    <property type="match status" value="1"/>
</dbReference>
<reference evidence="5" key="1">
    <citation type="submission" date="2023-05" db="EMBL/GenBank/DDBJ databases">
        <authorList>
            <person name="Huff M."/>
        </authorList>
    </citation>
    <scope>NUCLEOTIDE SEQUENCE</scope>
</reference>
<dbReference type="FunFam" id="3.30.40.10:FF:000914">
    <property type="entry name" value="RWD domain-containing protein"/>
    <property type="match status" value="1"/>
</dbReference>
<dbReference type="SMART" id="SM00591">
    <property type="entry name" value="RWD"/>
    <property type="match status" value="1"/>
</dbReference>
<sequence>MDTRNSVKSNSRHVQIISNLIPPDARFPQTNQRTPPSPSRPPMAEEEVAAEVEAAMAVYGEDCQVVEIYPPHLLIHLKPRTADVSSQQFVEASIAIRAGPKYPEEPPHISIVDSKGLDDQKQNHLISSVRNKAFELASCFMLVALCEEAVDRLSSMNHPDGNCPLCLYPLVDEDVGSNSLPFMKLMSCFHCFHCDCIIRWWNWLQMQNDTNLSTASTSCRDMQDEQGMHKTLEESIGKCPVCRKVFHAKDIEHVLNLVGIHTLLDSGGIEVDEDFLESESEKFRKEKFEAVLKLQQENSGLIEPKRNEVLLPGMYLPRPVTLPLTELALENKDPTATNSDNKPGSSKRSNSRTRKHRTQNSRKHDRQWIRKEREPKN</sequence>
<dbReference type="AlphaFoldDB" id="A0AAD1ZJ11"/>
<gene>
    <name evidence="5" type="ORF">FPE_LOCUS17604</name>
</gene>
<name>A0AAD1ZJ11_9LAMI</name>
<dbReference type="GO" id="GO:0005634">
    <property type="term" value="C:nucleus"/>
    <property type="evidence" value="ECO:0007669"/>
    <property type="project" value="TreeGrafter"/>
</dbReference>
<evidence type="ECO:0000256" key="2">
    <source>
        <dbReference type="SAM" id="MobiDB-lite"/>
    </source>
</evidence>
<dbReference type="InterPro" id="IPR013083">
    <property type="entry name" value="Znf_RING/FYVE/PHD"/>
</dbReference>
<feature type="region of interest" description="Disordered" evidence="2">
    <location>
        <begin position="330"/>
        <end position="377"/>
    </location>
</feature>
<feature type="domain" description="RWD" evidence="4">
    <location>
        <begin position="50"/>
        <end position="156"/>
    </location>
</feature>
<dbReference type="InterPro" id="IPR016135">
    <property type="entry name" value="UBQ-conjugating_enzyme/RWD"/>
</dbReference>
<dbReference type="InterPro" id="IPR039133">
    <property type="entry name" value="RNF25"/>
</dbReference>
<dbReference type="PROSITE" id="PS50089">
    <property type="entry name" value="ZF_RING_2"/>
    <property type="match status" value="1"/>
</dbReference>
<organism evidence="5 6">
    <name type="scientific">Fraxinus pennsylvanica</name>
    <dbReference type="NCBI Taxonomy" id="56036"/>
    <lineage>
        <taxon>Eukaryota</taxon>
        <taxon>Viridiplantae</taxon>
        <taxon>Streptophyta</taxon>
        <taxon>Embryophyta</taxon>
        <taxon>Tracheophyta</taxon>
        <taxon>Spermatophyta</taxon>
        <taxon>Magnoliopsida</taxon>
        <taxon>eudicotyledons</taxon>
        <taxon>Gunneridae</taxon>
        <taxon>Pentapetalae</taxon>
        <taxon>asterids</taxon>
        <taxon>lamiids</taxon>
        <taxon>Lamiales</taxon>
        <taxon>Oleaceae</taxon>
        <taxon>Oleeae</taxon>
        <taxon>Fraxinus</taxon>
    </lineage>
</organism>
<keyword evidence="1" id="KW-0479">Metal-binding</keyword>
<dbReference type="GO" id="GO:0016567">
    <property type="term" value="P:protein ubiquitination"/>
    <property type="evidence" value="ECO:0007669"/>
    <property type="project" value="TreeGrafter"/>
</dbReference>
<keyword evidence="1" id="KW-0862">Zinc</keyword>
<dbReference type="Pfam" id="PF05773">
    <property type="entry name" value="RWD"/>
    <property type="match status" value="1"/>
</dbReference>
<evidence type="ECO:0000259" key="3">
    <source>
        <dbReference type="PROSITE" id="PS50089"/>
    </source>
</evidence>
<evidence type="ECO:0000313" key="6">
    <source>
        <dbReference type="Proteomes" id="UP000834106"/>
    </source>
</evidence>
<dbReference type="EMBL" id="OU503045">
    <property type="protein sequence ID" value="CAI9770359.1"/>
    <property type="molecule type" value="Genomic_DNA"/>
</dbReference>
<feature type="compositionally biased region" description="Polar residues" evidence="2">
    <location>
        <begin position="334"/>
        <end position="348"/>
    </location>
</feature>
<dbReference type="PANTHER" id="PTHR13198">
    <property type="entry name" value="RING FINGER PROTEIN 25"/>
    <property type="match status" value="1"/>
</dbReference>
<dbReference type="SUPFAM" id="SSF57850">
    <property type="entry name" value="RING/U-box"/>
    <property type="match status" value="1"/>
</dbReference>
<dbReference type="Gene3D" id="3.30.40.10">
    <property type="entry name" value="Zinc/RING finger domain, C3HC4 (zinc finger)"/>
    <property type="match status" value="1"/>
</dbReference>
<feature type="domain" description="RING-type" evidence="3">
    <location>
        <begin position="163"/>
        <end position="243"/>
    </location>
</feature>
<evidence type="ECO:0000313" key="5">
    <source>
        <dbReference type="EMBL" id="CAI9770359.1"/>
    </source>
</evidence>